<dbReference type="AlphaFoldDB" id="A0A6A5U032"/>
<organism evidence="1 2">
    <name type="scientific">Byssothecium circinans</name>
    <dbReference type="NCBI Taxonomy" id="147558"/>
    <lineage>
        <taxon>Eukaryota</taxon>
        <taxon>Fungi</taxon>
        <taxon>Dikarya</taxon>
        <taxon>Ascomycota</taxon>
        <taxon>Pezizomycotina</taxon>
        <taxon>Dothideomycetes</taxon>
        <taxon>Pleosporomycetidae</taxon>
        <taxon>Pleosporales</taxon>
        <taxon>Massarineae</taxon>
        <taxon>Massarinaceae</taxon>
        <taxon>Byssothecium</taxon>
    </lineage>
</organism>
<name>A0A6A5U032_9PLEO</name>
<sequence>MSEQYPVVPNDMWICCLCNQGNLIPLADQQCPVCGHWRDATCIEPGQQYSTAAIVFSDDHRSPHSHGHLTYIDCHDTTPQPYCSPVPHHVVPKQYTFNRLIATLGGAGSPAPGAWICTNCGSANCALTPDFCGACGAYRYE</sequence>
<dbReference type="EMBL" id="ML976988">
    <property type="protein sequence ID" value="KAF1957954.1"/>
    <property type="molecule type" value="Genomic_DNA"/>
</dbReference>
<keyword evidence="2" id="KW-1185">Reference proteome</keyword>
<evidence type="ECO:0008006" key="3">
    <source>
        <dbReference type="Google" id="ProtNLM"/>
    </source>
</evidence>
<dbReference type="Proteomes" id="UP000800035">
    <property type="component" value="Unassembled WGS sequence"/>
</dbReference>
<dbReference type="OrthoDB" id="3794090at2759"/>
<gene>
    <name evidence="1" type="ORF">CC80DRAFT_503492</name>
</gene>
<protein>
    <recommendedName>
        <fullName evidence="3">RanBP2-type domain-containing protein</fullName>
    </recommendedName>
</protein>
<reference evidence="1" key="1">
    <citation type="journal article" date="2020" name="Stud. Mycol.">
        <title>101 Dothideomycetes genomes: a test case for predicting lifestyles and emergence of pathogens.</title>
        <authorList>
            <person name="Haridas S."/>
            <person name="Albert R."/>
            <person name="Binder M."/>
            <person name="Bloem J."/>
            <person name="Labutti K."/>
            <person name="Salamov A."/>
            <person name="Andreopoulos B."/>
            <person name="Baker S."/>
            <person name="Barry K."/>
            <person name="Bills G."/>
            <person name="Bluhm B."/>
            <person name="Cannon C."/>
            <person name="Castanera R."/>
            <person name="Culley D."/>
            <person name="Daum C."/>
            <person name="Ezra D."/>
            <person name="Gonzalez J."/>
            <person name="Henrissat B."/>
            <person name="Kuo A."/>
            <person name="Liang C."/>
            <person name="Lipzen A."/>
            <person name="Lutzoni F."/>
            <person name="Magnuson J."/>
            <person name="Mondo S."/>
            <person name="Nolan M."/>
            <person name="Ohm R."/>
            <person name="Pangilinan J."/>
            <person name="Park H.-J."/>
            <person name="Ramirez L."/>
            <person name="Alfaro M."/>
            <person name="Sun H."/>
            <person name="Tritt A."/>
            <person name="Yoshinaga Y."/>
            <person name="Zwiers L.-H."/>
            <person name="Turgeon B."/>
            <person name="Goodwin S."/>
            <person name="Spatafora J."/>
            <person name="Crous P."/>
            <person name="Grigoriev I."/>
        </authorList>
    </citation>
    <scope>NUCLEOTIDE SEQUENCE</scope>
    <source>
        <strain evidence="1">CBS 675.92</strain>
    </source>
</reference>
<evidence type="ECO:0000313" key="1">
    <source>
        <dbReference type="EMBL" id="KAF1957954.1"/>
    </source>
</evidence>
<proteinExistence type="predicted"/>
<accession>A0A6A5U032</accession>
<evidence type="ECO:0000313" key="2">
    <source>
        <dbReference type="Proteomes" id="UP000800035"/>
    </source>
</evidence>